<dbReference type="EMBL" id="QPGR01000004">
    <property type="protein sequence ID" value="TBR81487.1"/>
    <property type="molecule type" value="Genomic_DNA"/>
</dbReference>
<reference evidence="1 2" key="1">
    <citation type="submission" date="2018-07" db="EMBL/GenBank/DDBJ databases">
        <title>Campylobacter zealandensis sp. nov., isolated from birds and water in New Zealand.</title>
        <authorList>
            <person name="Wilkinson D.A."/>
            <person name="Biggs P.J."/>
            <person name="French N.P."/>
            <person name="Midwinter A.C."/>
        </authorList>
    </citation>
    <scope>NUCLEOTIDE SEQUENCE [LARGE SCALE GENOMIC DNA]</scope>
    <source>
        <strain evidence="1 2">B423b</strain>
    </source>
</reference>
<dbReference type="AlphaFoldDB" id="A0A4Q9JUQ9"/>
<keyword evidence="2" id="KW-1185">Reference proteome</keyword>
<dbReference type="Proteomes" id="UP000292583">
    <property type="component" value="Unassembled WGS sequence"/>
</dbReference>
<dbReference type="RefSeq" id="WP_131163627.1">
    <property type="nucleotide sequence ID" value="NZ_CP076657.1"/>
</dbReference>
<dbReference type="OrthoDB" id="5362160at2"/>
<gene>
    <name evidence="1" type="ORF">DU473_03145</name>
</gene>
<evidence type="ECO:0000313" key="1">
    <source>
        <dbReference type="EMBL" id="TBR81487.1"/>
    </source>
</evidence>
<protein>
    <submittedName>
        <fullName evidence="1">Uncharacterized protein</fullName>
    </submittedName>
</protein>
<comment type="caution">
    <text evidence="1">The sequence shown here is derived from an EMBL/GenBank/DDBJ whole genome shotgun (WGS) entry which is preliminary data.</text>
</comment>
<name>A0A4Q9JUQ9_9BACT</name>
<organism evidence="1 2">
    <name type="scientific">Campylobacter novaezeelandiae</name>
    <dbReference type="NCBI Taxonomy" id="2267891"/>
    <lineage>
        <taxon>Bacteria</taxon>
        <taxon>Pseudomonadati</taxon>
        <taxon>Campylobacterota</taxon>
        <taxon>Epsilonproteobacteria</taxon>
        <taxon>Campylobacterales</taxon>
        <taxon>Campylobacteraceae</taxon>
        <taxon>Campylobacter</taxon>
    </lineage>
</organism>
<accession>A0A4Q9JUQ9</accession>
<evidence type="ECO:0000313" key="2">
    <source>
        <dbReference type="Proteomes" id="UP000292583"/>
    </source>
</evidence>
<proteinExistence type="predicted"/>
<sequence length="111" mass="13657">MTKNEEKKIRIKYIRNLEKFFNEASLSLKKENFDLEKFREKVLKNAKILKKDPFVFINSNYIKNLENFANTCLNFSMEQNDLLKQVHFIEKLKKNQNYKKDKYKNYLKEYM</sequence>